<evidence type="ECO:0000313" key="2">
    <source>
        <dbReference type="EMBL" id="MDB7905165.1"/>
    </source>
</evidence>
<evidence type="ECO:0000259" key="1">
    <source>
        <dbReference type="PROSITE" id="PS50943"/>
    </source>
</evidence>
<dbReference type="SUPFAM" id="SSF47413">
    <property type="entry name" value="lambda repressor-like DNA-binding domains"/>
    <property type="match status" value="1"/>
</dbReference>
<dbReference type="EMBL" id="JAQLWO010000003">
    <property type="protein sequence ID" value="MDB7905165.1"/>
    <property type="molecule type" value="Genomic_DNA"/>
</dbReference>
<dbReference type="Gene3D" id="1.10.260.40">
    <property type="entry name" value="lambda repressor-like DNA-binding domains"/>
    <property type="match status" value="1"/>
</dbReference>
<dbReference type="InterPro" id="IPR001387">
    <property type="entry name" value="Cro/C1-type_HTH"/>
</dbReference>
<evidence type="ECO:0000313" key="3">
    <source>
        <dbReference type="Proteomes" id="UP001211006"/>
    </source>
</evidence>
<dbReference type="CDD" id="cd00093">
    <property type="entry name" value="HTH_XRE"/>
    <property type="match status" value="1"/>
</dbReference>
<protein>
    <submittedName>
        <fullName evidence="2">Helix-turn-helix transcriptional regulator</fullName>
    </submittedName>
</protein>
<feature type="domain" description="HTH cro/C1-type" evidence="1">
    <location>
        <begin position="26"/>
        <end position="63"/>
    </location>
</feature>
<accession>A0AAW6BZ29</accession>
<gene>
    <name evidence="2" type="ORF">PND83_04155</name>
</gene>
<organism evidence="2 3">
    <name type="scientific">Flavonifractor plautii</name>
    <name type="common">Fusobacterium plautii</name>
    <dbReference type="NCBI Taxonomy" id="292800"/>
    <lineage>
        <taxon>Bacteria</taxon>
        <taxon>Bacillati</taxon>
        <taxon>Bacillota</taxon>
        <taxon>Clostridia</taxon>
        <taxon>Eubacteriales</taxon>
        <taxon>Oscillospiraceae</taxon>
        <taxon>Flavonifractor</taxon>
    </lineage>
</organism>
<sequence>MGKLSDVIDARLKEIGIPGSKMCDDLHISRSTLTELRKGRSTTLKAEKAAAIASYLGLSVEELIGKEKLPTQEGERKISDADIKFALWGDSRDIDDEDLEDVRRYAAFVAERKKKKQ</sequence>
<name>A0AAW6BZ29_FLAPL</name>
<dbReference type="SMART" id="SM00530">
    <property type="entry name" value="HTH_XRE"/>
    <property type="match status" value="1"/>
</dbReference>
<dbReference type="RefSeq" id="WP_195484522.1">
    <property type="nucleotide sequence ID" value="NZ_JADNHL010000007.1"/>
</dbReference>
<dbReference type="Pfam" id="PF13443">
    <property type="entry name" value="HTH_26"/>
    <property type="match status" value="1"/>
</dbReference>
<dbReference type="PROSITE" id="PS50943">
    <property type="entry name" value="HTH_CROC1"/>
    <property type="match status" value="1"/>
</dbReference>
<dbReference type="GO" id="GO:0003677">
    <property type="term" value="F:DNA binding"/>
    <property type="evidence" value="ECO:0007669"/>
    <property type="project" value="InterPro"/>
</dbReference>
<reference evidence="2" key="1">
    <citation type="submission" date="2023-01" db="EMBL/GenBank/DDBJ databases">
        <title>Human gut microbiome strain richness.</title>
        <authorList>
            <person name="Chen-Liaw A."/>
        </authorList>
    </citation>
    <scope>NUCLEOTIDE SEQUENCE</scope>
    <source>
        <strain evidence="2">2225st1_A6_2225SCRN_200828</strain>
    </source>
</reference>
<comment type="caution">
    <text evidence="2">The sequence shown here is derived from an EMBL/GenBank/DDBJ whole genome shotgun (WGS) entry which is preliminary data.</text>
</comment>
<proteinExistence type="predicted"/>
<dbReference type="AlphaFoldDB" id="A0AAW6BZ29"/>
<dbReference type="Proteomes" id="UP001211006">
    <property type="component" value="Unassembled WGS sequence"/>
</dbReference>
<dbReference type="InterPro" id="IPR010982">
    <property type="entry name" value="Lambda_DNA-bd_dom_sf"/>
</dbReference>